<organism evidence="3 4">
    <name type="scientific">Leptolyngbya iicbica LK</name>
    <dbReference type="NCBI Taxonomy" id="2294035"/>
    <lineage>
        <taxon>Bacteria</taxon>
        <taxon>Bacillati</taxon>
        <taxon>Cyanobacteriota</taxon>
        <taxon>Cyanophyceae</taxon>
        <taxon>Leptolyngbyales</taxon>
        <taxon>Leptolyngbyaceae</taxon>
        <taxon>Leptolyngbya group</taxon>
        <taxon>Leptolyngbya</taxon>
        <taxon>Leptolyngbya iicbica</taxon>
    </lineage>
</organism>
<evidence type="ECO:0000313" key="3">
    <source>
        <dbReference type="EMBL" id="RZM79721.1"/>
    </source>
</evidence>
<keyword evidence="1" id="KW-1133">Transmembrane helix</keyword>
<feature type="transmembrane region" description="Helical" evidence="1">
    <location>
        <begin position="77"/>
        <end position="97"/>
    </location>
</feature>
<sequence length="172" mass="19245">MSSPGRLPQSSSSSRSWWVQIKRRSRYIYLKFIRLRGHPKELARGLAAGVFAGMFPLFGLQTIMGVAIAFRIKGNPLMAAAGTWISNPLTYLPIYAFNYRLGSWILGRPVVNLFTDVESMKAWLETGADVGVALMLGSLVMGAIFGTASYFAGLPLIRRARRRYRQFKHPES</sequence>
<evidence type="ECO:0000313" key="4">
    <source>
        <dbReference type="Proteomes" id="UP000292459"/>
    </source>
</evidence>
<reference evidence="3 4" key="1">
    <citation type="submission" date="2018-11" db="EMBL/GenBank/DDBJ databases">
        <title>Whole genome sequencing of an environmental sample.</title>
        <authorList>
            <person name="Sarangi A.N."/>
            <person name="Singh D."/>
            <person name="Tripathy S."/>
        </authorList>
    </citation>
    <scope>NUCLEOTIDE SEQUENCE [LARGE SCALE GENOMIC DNA]</scope>
    <source>
        <strain evidence="3 4">Lakshadweep</strain>
    </source>
</reference>
<keyword evidence="1" id="KW-0472">Membrane</keyword>
<dbReference type="PANTHER" id="PTHR40547:SF1">
    <property type="entry name" value="SLL0298 PROTEIN"/>
    <property type="match status" value="1"/>
</dbReference>
<feature type="transmembrane region" description="Helical" evidence="1">
    <location>
        <begin position="130"/>
        <end position="157"/>
    </location>
</feature>
<name>A0A4Q7EAT3_9CYAN</name>
<dbReference type="RefSeq" id="WP_044151617.1">
    <property type="nucleotide sequence ID" value="NZ_QVFV01000002.1"/>
</dbReference>
<dbReference type="PANTHER" id="PTHR40547">
    <property type="entry name" value="SLL0298 PROTEIN"/>
    <property type="match status" value="1"/>
</dbReference>
<dbReference type="Pfam" id="PF09835">
    <property type="entry name" value="DUF2062"/>
    <property type="match status" value="1"/>
</dbReference>
<feature type="transmembrane region" description="Helical" evidence="1">
    <location>
        <begin position="46"/>
        <end position="70"/>
    </location>
</feature>
<proteinExistence type="predicted"/>
<protein>
    <submittedName>
        <fullName evidence="3">DUF2062 domain-containing protein</fullName>
    </submittedName>
</protein>
<keyword evidence="1" id="KW-0812">Transmembrane</keyword>
<comment type="caution">
    <text evidence="3">The sequence shown here is derived from an EMBL/GenBank/DDBJ whole genome shotgun (WGS) entry which is preliminary data.</text>
</comment>
<accession>A0A4Q7EAT3</accession>
<gene>
    <name evidence="3" type="ORF">DYY88_13565</name>
</gene>
<dbReference type="AlphaFoldDB" id="A0A4Q7EAT3"/>
<keyword evidence="4" id="KW-1185">Reference proteome</keyword>
<feature type="domain" description="DUF2062" evidence="2">
    <location>
        <begin position="23"/>
        <end position="165"/>
    </location>
</feature>
<dbReference type="InterPro" id="IPR018639">
    <property type="entry name" value="DUF2062"/>
</dbReference>
<dbReference type="Proteomes" id="UP000292459">
    <property type="component" value="Unassembled WGS sequence"/>
</dbReference>
<evidence type="ECO:0000256" key="1">
    <source>
        <dbReference type="SAM" id="Phobius"/>
    </source>
</evidence>
<evidence type="ECO:0000259" key="2">
    <source>
        <dbReference type="Pfam" id="PF09835"/>
    </source>
</evidence>
<dbReference type="EMBL" id="QVFV01000002">
    <property type="protein sequence ID" value="RZM79721.1"/>
    <property type="molecule type" value="Genomic_DNA"/>
</dbReference>
<dbReference type="OrthoDB" id="9794343at2"/>